<dbReference type="EMBL" id="CP121196">
    <property type="protein sequence ID" value="XBH18926.1"/>
    <property type="molecule type" value="Genomic_DNA"/>
</dbReference>
<feature type="transmembrane region" description="Helical" evidence="1">
    <location>
        <begin position="114"/>
        <end position="138"/>
    </location>
</feature>
<feature type="transmembrane region" description="Helical" evidence="1">
    <location>
        <begin position="199"/>
        <end position="221"/>
    </location>
</feature>
<dbReference type="RefSeq" id="WP_348264144.1">
    <property type="nucleotide sequence ID" value="NZ_CP121196.1"/>
</dbReference>
<name>A0AAU7DNE5_9BACT</name>
<reference evidence="2" key="1">
    <citation type="submission" date="2023-03" db="EMBL/GenBank/DDBJ databases">
        <title>Edaphobacter sp.</title>
        <authorList>
            <person name="Huber K.J."/>
            <person name="Papendorf J."/>
            <person name="Pilke C."/>
            <person name="Bunk B."/>
            <person name="Sproeer C."/>
            <person name="Pester M."/>
        </authorList>
    </citation>
    <scope>NUCLEOTIDE SEQUENCE</scope>
    <source>
        <strain evidence="2">DSM 110680</strain>
    </source>
</reference>
<evidence type="ECO:0008006" key="3">
    <source>
        <dbReference type="Google" id="ProtNLM"/>
    </source>
</evidence>
<keyword evidence="1" id="KW-1133">Transmembrane helix</keyword>
<keyword evidence="1" id="KW-0472">Membrane</keyword>
<accession>A0AAU7DNE5</accession>
<protein>
    <recommendedName>
        <fullName evidence="3">Zinc-ribbon domain-containing protein</fullName>
    </recommendedName>
</protein>
<evidence type="ECO:0000256" key="1">
    <source>
        <dbReference type="SAM" id="Phobius"/>
    </source>
</evidence>
<keyword evidence="1" id="KW-0812">Transmembrane</keyword>
<organism evidence="2">
    <name type="scientific">Telmatobacter sp. DSM 110680</name>
    <dbReference type="NCBI Taxonomy" id="3036704"/>
    <lineage>
        <taxon>Bacteria</taxon>
        <taxon>Pseudomonadati</taxon>
        <taxon>Acidobacteriota</taxon>
        <taxon>Terriglobia</taxon>
        <taxon>Terriglobales</taxon>
        <taxon>Acidobacteriaceae</taxon>
        <taxon>Telmatobacter</taxon>
    </lineage>
</organism>
<proteinExistence type="predicted"/>
<evidence type="ECO:0000313" key="2">
    <source>
        <dbReference type="EMBL" id="XBH18926.1"/>
    </source>
</evidence>
<gene>
    <name evidence="2" type="ORF">P8935_06315</name>
</gene>
<sequence>MEITCNRCHQAVPVDSCYCPACGLPQLVYTTEGESAVPPSSERWPEPVRDASSIDWKPGMRAALTLAIPAGLLCSSVSPIDSLEFLWMVGAAILAVFMYMRSQRPSWITIGAGARLGLVTGLVAAWLAFGVSGCWLFTERVLLHQSGQIDVVYKAFLDTFQQRVSDSLAGMNAADAARMQPVFARMQAIFTSPEGHAGVWTLSILFNCAMLVLFAAGGGALGARLEARRRRPEV</sequence>
<dbReference type="AlphaFoldDB" id="A0AAU7DNE5"/>